<keyword evidence="3" id="KW-1185">Reference proteome</keyword>
<protein>
    <submittedName>
        <fullName evidence="2">Uncharacterized protein</fullName>
    </submittedName>
</protein>
<name>A0A0N7LB59_9BASI</name>
<dbReference type="Proteomes" id="UP000054845">
    <property type="component" value="Unassembled WGS sequence"/>
</dbReference>
<feature type="compositionally biased region" description="Basic and acidic residues" evidence="1">
    <location>
        <begin position="752"/>
        <end position="761"/>
    </location>
</feature>
<evidence type="ECO:0000313" key="2">
    <source>
        <dbReference type="EMBL" id="CEH18474.1"/>
    </source>
</evidence>
<organism evidence="2 3">
    <name type="scientific">Ceraceosorus bombacis</name>
    <dbReference type="NCBI Taxonomy" id="401625"/>
    <lineage>
        <taxon>Eukaryota</taxon>
        <taxon>Fungi</taxon>
        <taxon>Dikarya</taxon>
        <taxon>Basidiomycota</taxon>
        <taxon>Ustilaginomycotina</taxon>
        <taxon>Exobasidiomycetes</taxon>
        <taxon>Ceraceosorales</taxon>
        <taxon>Ceraceosoraceae</taxon>
        <taxon>Ceraceosorus</taxon>
    </lineage>
</organism>
<dbReference type="AlphaFoldDB" id="A0A0N7LB59"/>
<reference evidence="2 3" key="1">
    <citation type="submission" date="2014-09" db="EMBL/GenBank/DDBJ databases">
        <authorList>
            <person name="Magalhaes I.L.F."/>
            <person name="Oliveira U."/>
            <person name="Santos F.R."/>
            <person name="Vidigal T.H.D.A."/>
            <person name="Brescovit A.D."/>
            <person name="Santos A.J."/>
        </authorList>
    </citation>
    <scope>NUCLEOTIDE SEQUENCE [LARGE SCALE GENOMIC DNA]</scope>
</reference>
<dbReference type="EMBL" id="CCYA01000270">
    <property type="protein sequence ID" value="CEH18474.1"/>
    <property type="molecule type" value="Genomic_DNA"/>
</dbReference>
<proteinExistence type="predicted"/>
<evidence type="ECO:0000256" key="1">
    <source>
        <dbReference type="SAM" id="MobiDB-lite"/>
    </source>
</evidence>
<feature type="region of interest" description="Disordered" evidence="1">
    <location>
        <begin position="747"/>
        <end position="769"/>
    </location>
</feature>
<accession>A0A0N7LB59</accession>
<sequence length="1000" mass="109193">MSLLLAPYNNAMRLGQGFNSFTQQICIDSAVVVSPHRAENFLTNDGMTMRTMVEASGMPSLWNTTEEVLLDESRQAEAEAMRAEQVRANNDEEEKMLPGMEHFTSEERLSREELIRARARRETSKSDVGVFPPPPPYEAHQASLDRDAKARAAMKSWSVNNVGGPSQTVTFTSRFVDNMSQVVKDMGISASLSIKCGTISGSGRGSFIQSDTFVQSDLNYYISVKCENTSINFKDPLEFAPLPRSVVPDADFAETYGDSYISGFLEGGIFEAIVSFKVLNTAKMLDIKAAASVAFSSGALDVKAEASFAMAKANLALNTETSITARWSGGGVIKPPDEPWTIETLMRAAVRFPQNVAQCPQRTYAILTKYDHLRSYLAYRPVALSKQSHENLTSYSDELLEMFMEYKAMLARCQADIRAILEGTKRFKTAQVFADDVKDPFPVSIDGLEAACTEIRPQLGAIAARIDELSHDASLLSSPENFTSPIAFWQRLPLVEDPATAGKLSSAPLTGKRIGSAPPQRSQPTADPALSELCEEQPEELGLTKEEEVAMLDAMSSGALRNAEDGTTATIKMSRPVGSREDGVPFFGFTFARKHLVVQSIKAYIGGGALQRLLVTYSNGLQWRKGAATTTSHVSHVLDDFRESEVIISGWIEYGAPADKSTSATVTALGLRTSAGRTLNAEAANQLRCGYRSRQLDGKLFTDLTRFEFVAPSDDAALVAFYGTSREVHESETFEEMVEVTDKASGDNLTRVTDDSKEGAKADAATKQQKVEGVINRPTGIHRLGFVWSEPGAHETKCKYALSKTHLADALADADPVEPAAMASLLPQERKALLTFAARSLYKGKLVGRSLISRALPGAQGKIFSDVELLRTTGSQAYWPTKITFFFAPSHLCGLEMGFGKMKIARGECEGQDVLPFEVKLEKMERVSEIRVQRGPDGLPFGLLLLTAAGKATSINWTGEDNGGQLDNADALRAPQDLFLQGFFGIETEDQILNLRPIWA</sequence>
<evidence type="ECO:0000313" key="3">
    <source>
        <dbReference type="Proteomes" id="UP000054845"/>
    </source>
</evidence>
<dbReference type="OrthoDB" id="3231004at2759"/>
<feature type="region of interest" description="Disordered" evidence="1">
    <location>
        <begin position="503"/>
        <end position="528"/>
    </location>
</feature>
<dbReference type="STRING" id="401625.A0A0N7LB59"/>